<dbReference type="PANTHER" id="PTHR30093">
    <property type="entry name" value="GENERAL SECRETION PATHWAY PROTEIN G"/>
    <property type="match status" value="1"/>
</dbReference>
<organism evidence="3 4">
    <name type="scientific">Roseimaritima multifibrata</name>
    <dbReference type="NCBI Taxonomy" id="1930274"/>
    <lineage>
        <taxon>Bacteria</taxon>
        <taxon>Pseudomonadati</taxon>
        <taxon>Planctomycetota</taxon>
        <taxon>Planctomycetia</taxon>
        <taxon>Pirellulales</taxon>
        <taxon>Pirellulaceae</taxon>
        <taxon>Roseimaritima</taxon>
    </lineage>
</organism>
<protein>
    <submittedName>
        <fullName evidence="3">Type II secretion system protein G</fullName>
    </submittedName>
</protein>
<dbReference type="KEGG" id="rml:FF011L_05820"/>
<dbReference type="EMBL" id="CP036262">
    <property type="protein sequence ID" value="QDS91846.1"/>
    <property type="molecule type" value="Genomic_DNA"/>
</dbReference>
<dbReference type="Proteomes" id="UP000320672">
    <property type="component" value="Chromosome"/>
</dbReference>
<evidence type="ECO:0000256" key="1">
    <source>
        <dbReference type="SAM" id="Phobius"/>
    </source>
</evidence>
<keyword evidence="1" id="KW-0812">Transmembrane</keyword>
<dbReference type="OrthoDB" id="241541at2"/>
<keyword evidence="4" id="KW-1185">Reference proteome</keyword>
<dbReference type="RefSeq" id="WP_145350033.1">
    <property type="nucleotide sequence ID" value="NZ_CP036262.1"/>
</dbReference>
<reference evidence="3 4" key="1">
    <citation type="submission" date="2019-02" db="EMBL/GenBank/DDBJ databases">
        <title>Deep-cultivation of Planctomycetes and their phenomic and genomic characterization uncovers novel biology.</title>
        <authorList>
            <person name="Wiegand S."/>
            <person name="Jogler M."/>
            <person name="Boedeker C."/>
            <person name="Pinto D."/>
            <person name="Vollmers J."/>
            <person name="Rivas-Marin E."/>
            <person name="Kohn T."/>
            <person name="Peeters S.H."/>
            <person name="Heuer A."/>
            <person name="Rast P."/>
            <person name="Oberbeckmann S."/>
            <person name="Bunk B."/>
            <person name="Jeske O."/>
            <person name="Meyerdierks A."/>
            <person name="Storesund J.E."/>
            <person name="Kallscheuer N."/>
            <person name="Luecker S."/>
            <person name="Lage O.M."/>
            <person name="Pohl T."/>
            <person name="Merkel B.J."/>
            <person name="Hornburger P."/>
            <person name="Mueller R.-W."/>
            <person name="Bruemmer F."/>
            <person name="Labrenz M."/>
            <person name="Spormann A.M."/>
            <person name="Op den Camp H."/>
            <person name="Overmann J."/>
            <person name="Amann R."/>
            <person name="Jetten M.S.M."/>
            <person name="Mascher T."/>
            <person name="Medema M.H."/>
            <person name="Devos D.P."/>
            <person name="Kaster A.-K."/>
            <person name="Ovreas L."/>
            <person name="Rohde M."/>
            <person name="Galperin M.Y."/>
            <person name="Jogler C."/>
        </authorList>
    </citation>
    <scope>NUCLEOTIDE SEQUENCE [LARGE SCALE GENOMIC DNA]</scope>
    <source>
        <strain evidence="3 4">FF011L</strain>
    </source>
</reference>
<dbReference type="PROSITE" id="PS00409">
    <property type="entry name" value="PROKAR_NTER_METHYL"/>
    <property type="match status" value="1"/>
</dbReference>
<dbReference type="InterPro" id="IPR045584">
    <property type="entry name" value="Pilin-like"/>
</dbReference>
<proteinExistence type="predicted"/>
<dbReference type="NCBIfam" id="TIGR02532">
    <property type="entry name" value="IV_pilin_GFxxxE"/>
    <property type="match status" value="1"/>
</dbReference>
<dbReference type="Pfam" id="PF07596">
    <property type="entry name" value="SBP_bac_10"/>
    <property type="match status" value="1"/>
</dbReference>
<feature type="transmembrane region" description="Helical" evidence="1">
    <location>
        <begin position="21"/>
        <end position="43"/>
    </location>
</feature>
<dbReference type="AlphaFoldDB" id="A0A517MAD9"/>
<name>A0A517MAD9_9BACT</name>
<evidence type="ECO:0000259" key="2">
    <source>
        <dbReference type="Pfam" id="PF07596"/>
    </source>
</evidence>
<feature type="domain" description="DUF1559" evidence="2">
    <location>
        <begin position="44"/>
        <end position="317"/>
    </location>
</feature>
<dbReference type="PANTHER" id="PTHR30093:SF2">
    <property type="entry name" value="TYPE II SECRETION SYSTEM PROTEIN H"/>
    <property type="match status" value="1"/>
</dbReference>
<dbReference type="InterPro" id="IPR011453">
    <property type="entry name" value="DUF1559"/>
</dbReference>
<gene>
    <name evidence="3" type="primary">xcpT_1</name>
    <name evidence="3" type="ORF">FF011L_05820</name>
</gene>
<evidence type="ECO:0000313" key="4">
    <source>
        <dbReference type="Proteomes" id="UP000320672"/>
    </source>
</evidence>
<dbReference type="InterPro" id="IPR012902">
    <property type="entry name" value="N_methyl_site"/>
</dbReference>
<dbReference type="Pfam" id="PF07963">
    <property type="entry name" value="N_methyl"/>
    <property type="match status" value="1"/>
</dbReference>
<dbReference type="SUPFAM" id="SSF54523">
    <property type="entry name" value="Pili subunits"/>
    <property type="match status" value="1"/>
</dbReference>
<keyword evidence="1" id="KW-1133">Transmembrane helix</keyword>
<accession>A0A517MAD9</accession>
<dbReference type="NCBIfam" id="TIGR04294">
    <property type="entry name" value="pre_pil_HX9DG"/>
    <property type="match status" value="1"/>
</dbReference>
<dbReference type="Gene3D" id="3.30.700.10">
    <property type="entry name" value="Glycoprotein, Type 4 Pilin"/>
    <property type="match status" value="1"/>
</dbReference>
<dbReference type="InterPro" id="IPR027558">
    <property type="entry name" value="Pre_pil_HX9DG_C"/>
</dbReference>
<sequence length="349" mass="37280">MFCKHKTEDRPIQPRQRSGFTLVELLVVIAIIGVLVGLLLPAVQAAREAARRMSCGNNLKQHGIALHNYHDTYHAMPARQGGPNWTGGSATGVPRWSAFVGMLPYMEQQPRYDQITSGGYHAWHSNANSGYVGEISPLVCPSDGLFSSTGPDRNAMYSPLNYGLNMGDNYAISVDSSRADQNMRGLFGYLSYLGFNSITDGLSNTLAMSEIIVAPNSARLGRAVGNSTTDPLACRAYLVNNQYTSGSVIAQFRCHGQRWQDGRPGYCAVTTVLPPNQATCSSQAGAGIYTSASRHPSGVQVVLADGSVRFIAETIDTGNLSLPGTNSGPSPYGVWGALGSRDGGEVNQL</sequence>
<evidence type="ECO:0000313" key="3">
    <source>
        <dbReference type="EMBL" id="QDS91846.1"/>
    </source>
</evidence>
<keyword evidence="1" id="KW-0472">Membrane</keyword>